<dbReference type="eggNOG" id="COG0719">
    <property type="taxonomic scope" value="Bacteria"/>
</dbReference>
<sequence length="452" mass="51194">MNDNNAQQYIELFLESTDILTSSLPVIEQSRKQAFDYLQKEGLPRFKSEDYQRTNIPVILEKDWGINLNHLNFPLRDIKGFMCSLPGTDSGSHCIVNDSYRKDLSRIEHLPEGVFAGSLIEFSQKYPDVFERYYASIAKPDHDGLVALNTMFAQDGFVLYVPKGVMIERPIQIVQLLSSSVPLMAIRRNLVIMEEGSAVKMLACEHTLDDIDFLSLQVFEIFAGANSDFELIEMEESSAKTNRISSLHLLQKGNSRVTLNGYTLNNGLSRNNYYCKFTEPHAELVLGGLAIGTDKQHIDNYTIIDHSATDCYTNELFKYVLSDTSYGVFSGRILVERDAQKTKAYQSNRNLLLSKTARMHSKPQLEIYADDVKCSHGMTTGQLSDDALFYLRQRGIPLKDARMMLSIAFTEEVINLGHIEGVQERLHKIIEARFRGESLQCSHCNKCGAVIR</sequence>
<feature type="domain" description="SUF system FeS cluster assembly SufBD core" evidence="2">
    <location>
        <begin position="183"/>
        <end position="409"/>
    </location>
</feature>
<evidence type="ECO:0000259" key="2">
    <source>
        <dbReference type="Pfam" id="PF01458"/>
    </source>
</evidence>
<dbReference type="Pfam" id="PF19295">
    <property type="entry name" value="SufBD_N"/>
    <property type="match status" value="1"/>
</dbReference>
<dbReference type="AlphaFoldDB" id="A0A0A2ECA8"/>
<dbReference type="PANTHER" id="PTHR43575:SF1">
    <property type="entry name" value="PROTEIN ABCI7, CHLOROPLASTIC"/>
    <property type="match status" value="1"/>
</dbReference>
<dbReference type="Proteomes" id="UP000254156">
    <property type="component" value="Unassembled WGS sequence"/>
</dbReference>
<keyword evidence="6" id="KW-1185">Reference proteome</keyword>
<feature type="domain" description="SUF system FeS cluster assembly SufBD N-terminal" evidence="3">
    <location>
        <begin position="4"/>
        <end position="173"/>
    </location>
</feature>
<dbReference type="Pfam" id="PF01458">
    <property type="entry name" value="SUFBD_core"/>
    <property type="match status" value="1"/>
</dbReference>
<dbReference type="NCBIfam" id="TIGR01981">
    <property type="entry name" value="sufD"/>
    <property type="match status" value="1"/>
</dbReference>
<dbReference type="InterPro" id="IPR011542">
    <property type="entry name" value="SUF_FeS_clus_asmbl_SufD"/>
</dbReference>
<comment type="similarity">
    <text evidence="1">Belongs to the iron-sulfur cluster assembly SufBD family.</text>
</comment>
<evidence type="ECO:0000313" key="6">
    <source>
        <dbReference type="Proteomes" id="UP000030103"/>
    </source>
</evidence>
<evidence type="ECO:0000313" key="7">
    <source>
        <dbReference type="Proteomes" id="UP000254156"/>
    </source>
</evidence>
<accession>A0A0A2ECA8</accession>
<protein>
    <submittedName>
        <fullName evidence="4">ABC transporter permease</fullName>
    </submittedName>
    <submittedName>
        <fullName evidence="5">FeS cluster assembly protein sufD</fullName>
    </submittedName>
</protein>
<name>A0A0A2ECA8_9PORP</name>
<evidence type="ECO:0000313" key="4">
    <source>
        <dbReference type="EMBL" id="KGN75085.1"/>
    </source>
</evidence>
<dbReference type="Proteomes" id="UP000030103">
    <property type="component" value="Unassembled WGS sequence"/>
</dbReference>
<evidence type="ECO:0000256" key="1">
    <source>
        <dbReference type="ARBA" id="ARBA00043967"/>
    </source>
</evidence>
<dbReference type="OrthoDB" id="9768262at2"/>
<evidence type="ECO:0000313" key="5">
    <source>
        <dbReference type="EMBL" id="SUB89275.1"/>
    </source>
</evidence>
<gene>
    <name evidence="5" type="primary">sufD</name>
    <name evidence="4" type="ORF">HQ47_04050</name>
    <name evidence="5" type="ORF">NCTC11632_01377</name>
</gene>
<proteinExistence type="inferred from homology"/>
<evidence type="ECO:0000259" key="3">
    <source>
        <dbReference type="Pfam" id="PF19295"/>
    </source>
</evidence>
<organism evidence="4 6">
    <name type="scientific">Porphyromonas macacae</name>
    <dbReference type="NCBI Taxonomy" id="28115"/>
    <lineage>
        <taxon>Bacteria</taxon>
        <taxon>Pseudomonadati</taxon>
        <taxon>Bacteroidota</taxon>
        <taxon>Bacteroidia</taxon>
        <taxon>Bacteroidales</taxon>
        <taxon>Porphyromonadaceae</taxon>
        <taxon>Porphyromonas</taxon>
    </lineage>
</organism>
<reference evidence="4 6" key="1">
    <citation type="submission" date="2014-09" db="EMBL/GenBank/DDBJ databases">
        <title>Draft Genome Sequence of Porphyromonas macacae COT-192_OH2859.</title>
        <authorList>
            <person name="Wallis C."/>
            <person name="Deusch O."/>
            <person name="O'Flynn C."/>
            <person name="Davis I."/>
            <person name="Horsfall A."/>
            <person name="Kirkwood N."/>
            <person name="Harris S."/>
            <person name="Eisen J.A."/>
            <person name="Coil D.A."/>
            <person name="Darling A.E."/>
            <person name="Jospin G."/>
            <person name="Alexiev A."/>
        </authorList>
    </citation>
    <scope>NUCLEOTIDE SEQUENCE [LARGE SCALE GENOMIC DNA]</scope>
    <source>
        <strain evidence="6">COT-192 OH2859</strain>
        <strain evidence="4">COT-192_OH2859</strain>
    </source>
</reference>
<dbReference type="InterPro" id="IPR000825">
    <property type="entry name" value="SUF_FeS_clus_asmbl_SufBD_core"/>
</dbReference>
<dbReference type="RefSeq" id="WP_025004137.1">
    <property type="nucleotide sequence ID" value="NZ_JBGYTE010000049.1"/>
</dbReference>
<dbReference type="GO" id="GO:0016226">
    <property type="term" value="P:iron-sulfur cluster assembly"/>
    <property type="evidence" value="ECO:0007669"/>
    <property type="project" value="InterPro"/>
</dbReference>
<reference evidence="5 7" key="2">
    <citation type="submission" date="2018-06" db="EMBL/GenBank/DDBJ databases">
        <authorList>
            <consortium name="Pathogen Informatics"/>
            <person name="Doyle S."/>
        </authorList>
    </citation>
    <scope>NUCLEOTIDE SEQUENCE [LARGE SCALE GENOMIC DNA]</scope>
    <source>
        <strain evidence="5 7">NCTC11632</strain>
    </source>
</reference>
<dbReference type="PANTHER" id="PTHR43575">
    <property type="entry name" value="PROTEIN ABCI7, CHLOROPLASTIC"/>
    <property type="match status" value="1"/>
</dbReference>
<dbReference type="InterPro" id="IPR037284">
    <property type="entry name" value="SUF_FeS_clus_asmbl_SufBD_sf"/>
</dbReference>
<dbReference type="InterPro" id="IPR055346">
    <property type="entry name" value="Fe-S_cluster_assembly_SufBD"/>
</dbReference>
<dbReference type="EMBL" id="UGTF01000002">
    <property type="protein sequence ID" value="SUB89275.1"/>
    <property type="molecule type" value="Genomic_DNA"/>
</dbReference>
<dbReference type="InterPro" id="IPR045595">
    <property type="entry name" value="SufBD_N"/>
</dbReference>
<dbReference type="SUPFAM" id="SSF101960">
    <property type="entry name" value="Stabilizer of iron transporter SufD"/>
    <property type="match status" value="1"/>
</dbReference>
<dbReference type="STRING" id="28115.HQ47_04050"/>
<dbReference type="EMBL" id="JRFA01000009">
    <property type="protein sequence ID" value="KGN75085.1"/>
    <property type="molecule type" value="Genomic_DNA"/>
</dbReference>